<sequence>MSILKKVSAKESRCHRSDNATGYYRKVDCCRKFRIQRSLYLKM</sequence>
<evidence type="ECO:0000313" key="2">
    <source>
        <dbReference type="Proteomes" id="UP000268014"/>
    </source>
</evidence>
<dbReference type="AlphaFoldDB" id="A0A0N4W9J3"/>
<reference evidence="1 2" key="2">
    <citation type="submission" date="2018-11" db="EMBL/GenBank/DDBJ databases">
        <authorList>
            <consortium name="Pathogen Informatics"/>
        </authorList>
    </citation>
    <scope>NUCLEOTIDE SEQUENCE [LARGE SCALE GENOMIC DNA]</scope>
    <source>
        <strain evidence="1 2">MHpl1</strain>
    </source>
</reference>
<keyword evidence="2" id="KW-1185">Reference proteome</keyword>
<reference evidence="3" key="1">
    <citation type="submission" date="2017-02" db="UniProtKB">
        <authorList>
            <consortium name="WormBaseParasite"/>
        </authorList>
    </citation>
    <scope>IDENTIFICATION</scope>
</reference>
<organism evidence="3">
    <name type="scientific">Haemonchus placei</name>
    <name type="common">Barber's pole worm</name>
    <dbReference type="NCBI Taxonomy" id="6290"/>
    <lineage>
        <taxon>Eukaryota</taxon>
        <taxon>Metazoa</taxon>
        <taxon>Ecdysozoa</taxon>
        <taxon>Nematoda</taxon>
        <taxon>Chromadorea</taxon>
        <taxon>Rhabditida</taxon>
        <taxon>Rhabditina</taxon>
        <taxon>Rhabditomorpha</taxon>
        <taxon>Strongyloidea</taxon>
        <taxon>Trichostrongylidae</taxon>
        <taxon>Haemonchus</taxon>
    </lineage>
</organism>
<dbReference type="EMBL" id="UZAF01016576">
    <property type="protein sequence ID" value="VDO30527.1"/>
    <property type="molecule type" value="Genomic_DNA"/>
</dbReference>
<dbReference type="WBParaSite" id="HPLM_0000696901-mRNA-1">
    <property type="protein sequence ID" value="HPLM_0000696901-mRNA-1"/>
    <property type="gene ID" value="HPLM_0000696901"/>
</dbReference>
<proteinExistence type="predicted"/>
<evidence type="ECO:0000313" key="1">
    <source>
        <dbReference type="EMBL" id="VDO30527.1"/>
    </source>
</evidence>
<gene>
    <name evidence="1" type="ORF">HPLM_LOCUS6961</name>
</gene>
<evidence type="ECO:0000313" key="3">
    <source>
        <dbReference type="WBParaSite" id="HPLM_0000696901-mRNA-1"/>
    </source>
</evidence>
<protein>
    <submittedName>
        <fullName evidence="3">Orphan protein</fullName>
    </submittedName>
</protein>
<accession>A0A0N4W9J3</accession>
<dbReference type="Proteomes" id="UP000268014">
    <property type="component" value="Unassembled WGS sequence"/>
</dbReference>
<name>A0A0N4W9J3_HAEPC</name>